<evidence type="ECO:0000256" key="1">
    <source>
        <dbReference type="SAM" id="MobiDB-lite"/>
    </source>
</evidence>
<feature type="region of interest" description="Disordered" evidence="1">
    <location>
        <begin position="1"/>
        <end position="314"/>
    </location>
</feature>
<feature type="compositionally biased region" description="Low complexity" evidence="1">
    <location>
        <begin position="78"/>
        <end position="96"/>
    </location>
</feature>
<feature type="region of interest" description="Disordered" evidence="1">
    <location>
        <begin position="353"/>
        <end position="398"/>
    </location>
</feature>
<protein>
    <recommendedName>
        <fullName evidence="4">BTB domain-containing protein</fullName>
    </recommendedName>
</protein>
<keyword evidence="3" id="KW-1185">Reference proteome</keyword>
<sequence>MPIMAPGNGNASANTRRHRGSKLAQPPPKPVTPAIPLPYVKRQAAAAAAATASANPPRSETKNTNGAATAKAKKDTKAPAAAAAADAAPAVKPAKTSRPENGPETTNGAAKANHQHSSEAASISEQASTTSELSDAPKVTTAATTTSDHLDQPTASPKATVRAQASDHRSPNDIPQKPNGVASKGEMKPHQAEATRSGEGRTFVPTTTDHPTAKHPTKARPPPAIDPSRYQMPPSFQPVNRPLGLAANGDMSRSHRGPNAPHMHQPHPSNGSIHFGTFHGSTNSSPAPPLSGGFAPPPGMPGQEGRPPYMGQANGFPPMMPYGGDITFDNYGRPSMVYGPMDSYPPYGNFGPSTPHSFHDSQTSGHPEDNGMFNQYQPGPRNGVNGLGDDSPNHPGRMFGGPEYPRMPNHGPPPHMNLPMDEADGLISYLQQQFGVPDFSDCILELRYEDNRAPVRIPGHKILLSRSSEVASILAKQTSHSSVPTILLETKSKWIRSDSFYIAVQRLYGLPLFSIPPLPAGAKQSDVADAGSAIERLDFALSYAAAGQLLNWEPITRRGCEIAIQLINWQTMERALEFALEEHLDKASYDAYKYGEGSRAILNGIVTYIITNLPPNFVLDTSVESKQFRRLPPIPVSTPPTAATTPGPAIARGTSLHLGRVHHSQQITGIQFGDLSMPAGKNPTTEHQGSRPAYVPSHAVLSRVLLNIPFAHLKMALEPGTNNANGWNNAEHRYYIVRDAVAERERRRLQAVEAVRGGRIPGWEAILRQLSTPEPRYFDQWSALGWKEEISQSGNPEGGPTLGRAWVPLMELQHGTVAEYP</sequence>
<reference evidence="2 3" key="1">
    <citation type="journal article" date="2025" name="Microbiol. Resour. Announc.">
        <title>Draft genome sequences for Neonectria magnoliae and Neonectria punicea, canker pathogens of Liriodendron tulipifera and Acer saccharum in West Virginia.</title>
        <authorList>
            <person name="Petronek H.M."/>
            <person name="Kasson M.T."/>
            <person name="Metheny A.M."/>
            <person name="Stauder C.M."/>
            <person name="Lovett B."/>
            <person name="Lynch S.C."/>
            <person name="Garnas J.R."/>
            <person name="Kasson L.R."/>
            <person name="Stajich J.E."/>
        </authorList>
    </citation>
    <scope>NUCLEOTIDE SEQUENCE [LARGE SCALE GENOMIC DNA]</scope>
    <source>
        <strain evidence="2 3">NRRL 64653</strain>
    </source>
</reference>
<feature type="compositionally biased region" description="Polar residues" evidence="1">
    <location>
        <begin position="56"/>
        <end position="66"/>
    </location>
</feature>
<comment type="caution">
    <text evidence="2">The sequence shown here is derived from an EMBL/GenBank/DDBJ whole genome shotgun (WGS) entry which is preliminary data.</text>
</comment>
<feature type="compositionally biased region" description="Basic and acidic residues" evidence="1">
    <location>
        <begin position="185"/>
        <end position="199"/>
    </location>
</feature>
<feature type="compositionally biased region" description="Pro residues" evidence="1">
    <location>
        <begin position="25"/>
        <end position="36"/>
    </location>
</feature>
<dbReference type="Proteomes" id="UP001498476">
    <property type="component" value="Unassembled WGS sequence"/>
</dbReference>
<feature type="compositionally biased region" description="Low complexity" evidence="1">
    <location>
        <begin position="118"/>
        <end position="132"/>
    </location>
</feature>
<feature type="compositionally biased region" description="Polar residues" evidence="1">
    <location>
        <begin position="353"/>
        <end position="365"/>
    </location>
</feature>
<feature type="compositionally biased region" description="Low complexity" evidence="1">
    <location>
        <begin position="44"/>
        <end position="54"/>
    </location>
</feature>
<accession>A0ABR1GHY1</accession>
<feature type="compositionally biased region" description="Polar residues" evidence="1">
    <location>
        <begin position="141"/>
        <end position="157"/>
    </location>
</feature>
<proteinExistence type="predicted"/>
<evidence type="ECO:0000313" key="2">
    <source>
        <dbReference type="EMBL" id="KAK7397862.1"/>
    </source>
</evidence>
<dbReference type="EMBL" id="JAZAVJ010000417">
    <property type="protein sequence ID" value="KAK7397862.1"/>
    <property type="molecule type" value="Genomic_DNA"/>
</dbReference>
<evidence type="ECO:0000313" key="3">
    <source>
        <dbReference type="Proteomes" id="UP001498476"/>
    </source>
</evidence>
<name>A0ABR1GHY1_9HYPO</name>
<gene>
    <name evidence="2" type="ORF">QQX98_012766</name>
</gene>
<evidence type="ECO:0008006" key="4">
    <source>
        <dbReference type="Google" id="ProtNLM"/>
    </source>
</evidence>
<organism evidence="2 3">
    <name type="scientific">Neonectria punicea</name>
    <dbReference type="NCBI Taxonomy" id="979145"/>
    <lineage>
        <taxon>Eukaryota</taxon>
        <taxon>Fungi</taxon>
        <taxon>Dikarya</taxon>
        <taxon>Ascomycota</taxon>
        <taxon>Pezizomycotina</taxon>
        <taxon>Sordariomycetes</taxon>
        <taxon>Hypocreomycetidae</taxon>
        <taxon>Hypocreales</taxon>
        <taxon>Nectriaceae</taxon>
        <taxon>Neonectria</taxon>
    </lineage>
</organism>